<reference evidence="2 3" key="1">
    <citation type="submission" date="2014-04" db="EMBL/GenBank/DDBJ databases">
        <authorList>
            <consortium name="DOE Joint Genome Institute"/>
            <person name="Kuo A."/>
            <person name="Kohler A."/>
            <person name="Costa M.D."/>
            <person name="Nagy L.G."/>
            <person name="Floudas D."/>
            <person name="Copeland A."/>
            <person name="Barry K.W."/>
            <person name="Cichocki N."/>
            <person name="Veneault-Fourrey C."/>
            <person name="LaButti K."/>
            <person name="Lindquist E.A."/>
            <person name="Lipzen A."/>
            <person name="Lundell T."/>
            <person name="Morin E."/>
            <person name="Murat C."/>
            <person name="Sun H."/>
            <person name="Tunlid A."/>
            <person name="Henrissat B."/>
            <person name="Grigoriev I.V."/>
            <person name="Hibbett D.S."/>
            <person name="Martin F."/>
            <person name="Nordberg H.P."/>
            <person name="Cantor M.N."/>
            <person name="Hua S.X."/>
        </authorList>
    </citation>
    <scope>NUCLEOTIDE SEQUENCE [LARGE SCALE GENOMIC DNA]</scope>
    <source>
        <strain evidence="2 3">441</strain>
    </source>
</reference>
<dbReference type="Proteomes" id="UP000054018">
    <property type="component" value="Unassembled WGS sequence"/>
</dbReference>
<feature type="region of interest" description="Disordered" evidence="1">
    <location>
        <begin position="72"/>
        <end position="131"/>
    </location>
</feature>
<gene>
    <name evidence="2" type="ORF">PISMIDRAFT_15735</name>
</gene>
<sequence length="131" mass="14070">MASTPKERQSDALDIGAADSFTEAGSMSLSSSDDYLQVQVGGGRREPSPIIVTPTRLHQKIKATGRDASLVRDASFHRSQLPKQATPLPTSKETTTCDNPFLSPSNSEPFRDTAPSVAKGPPKSSEETPWQ</sequence>
<organism evidence="2 3">
    <name type="scientific">Pisolithus microcarpus 441</name>
    <dbReference type="NCBI Taxonomy" id="765257"/>
    <lineage>
        <taxon>Eukaryota</taxon>
        <taxon>Fungi</taxon>
        <taxon>Dikarya</taxon>
        <taxon>Basidiomycota</taxon>
        <taxon>Agaricomycotina</taxon>
        <taxon>Agaricomycetes</taxon>
        <taxon>Agaricomycetidae</taxon>
        <taxon>Boletales</taxon>
        <taxon>Sclerodermatineae</taxon>
        <taxon>Pisolithaceae</taxon>
        <taxon>Pisolithus</taxon>
    </lineage>
</organism>
<dbReference type="HOGENOM" id="CLU_1928420_0_0_1"/>
<evidence type="ECO:0000313" key="2">
    <source>
        <dbReference type="EMBL" id="KIK16567.1"/>
    </source>
</evidence>
<keyword evidence="3" id="KW-1185">Reference proteome</keyword>
<protein>
    <submittedName>
        <fullName evidence="2">Uncharacterized protein</fullName>
    </submittedName>
</protein>
<dbReference type="EMBL" id="KN833853">
    <property type="protein sequence ID" value="KIK16567.1"/>
    <property type="molecule type" value="Genomic_DNA"/>
</dbReference>
<accession>A0A0C9Z2H4</accession>
<feature type="compositionally biased region" description="Polar residues" evidence="1">
    <location>
        <begin position="77"/>
        <end position="108"/>
    </location>
</feature>
<proteinExistence type="predicted"/>
<dbReference type="AlphaFoldDB" id="A0A0C9Z2H4"/>
<evidence type="ECO:0000256" key="1">
    <source>
        <dbReference type="SAM" id="MobiDB-lite"/>
    </source>
</evidence>
<dbReference type="OrthoDB" id="2614979at2759"/>
<name>A0A0C9Z2H4_9AGAM</name>
<evidence type="ECO:0000313" key="3">
    <source>
        <dbReference type="Proteomes" id="UP000054018"/>
    </source>
</evidence>
<reference evidence="3" key="2">
    <citation type="submission" date="2015-01" db="EMBL/GenBank/DDBJ databases">
        <title>Evolutionary Origins and Diversification of the Mycorrhizal Mutualists.</title>
        <authorList>
            <consortium name="DOE Joint Genome Institute"/>
            <consortium name="Mycorrhizal Genomics Consortium"/>
            <person name="Kohler A."/>
            <person name="Kuo A."/>
            <person name="Nagy L.G."/>
            <person name="Floudas D."/>
            <person name="Copeland A."/>
            <person name="Barry K.W."/>
            <person name="Cichocki N."/>
            <person name="Veneault-Fourrey C."/>
            <person name="LaButti K."/>
            <person name="Lindquist E.A."/>
            <person name="Lipzen A."/>
            <person name="Lundell T."/>
            <person name="Morin E."/>
            <person name="Murat C."/>
            <person name="Riley R."/>
            <person name="Ohm R."/>
            <person name="Sun H."/>
            <person name="Tunlid A."/>
            <person name="Henrissat B."/>
            <person name="Grigoriev I.V."/>
            <person name="Hibbett D.S."/>
            <person name="Martin F."/>
        </authorList>
    </citation>
    <scope>NUCLEOTIDE SEQUENCE [LARGE SCALE GENOMIC DNA]</scope>
    <source>
        <strain evidence="3">441</strain>
    </source>
</reference>